<dbReference type="PANTHER" id="PTHR22889:SF0">
    <property type="entry name" value="WD REPEAT-CONTAINING PROTEIN 89"/>
    <property type="match status" value="1"/>
</dbReference>
<dbReference type="Pfam" id="PF00400">
    <property type="entry name" value="WD40"/>
    <property type="match status" value="2"/>
</dbReference>
<keyword evidence="2" id="KW-0677">Repeat</keyword>
<evidence type="ECO:0000256" key="1">
    <source>
        <dbReference type="ARBA" id="ARBA00022574"/>
    </source>
</evidence>
<proteinExistence type="predicted"/>
<feature type="repeat" description="WD" evidence="3">
    <location>
        <begin position="173"/>
        <end position="208"/>
    </location>
</feature>
<dbReference type="PROSITE" id="PS50082">
    <property type="entry name" value="WD_REPEATS_2"/>
    <property type="match status" value="2"/>
</dbReference>
<feature type="repeat" description="WD" evidence="3">
    <location>
        <begin position="70"/>
        <end position="102"/>
    </location>
</feature>
<comment type="caution">
    <text evidence="5">The sequence shown here is derived from an EMBL/GenBank/DDBJ whole genome shotgun (WGS) entry which is preliminary data.</text>
</comment>
<reference evidence="5" key="1">
    <citation type="submission" date="2022-10" db="EMBL/GenBank/DDBJ databases">
        <title>Culturing micro-colonial fungi from biological soil crusts in the Mojave desert and describing Neophaeococcomyces mojavensis, and introducing the new genera and species Taxawa tesnikishii.</title>
        <authorList>
            <person name="Kurbessoian T."/>
            <person name="Stajich J.E."/>
        </authorList>
    </citation>
    <scope>NUCLEOTIDE SEQUENCE</scope>
    <source>
        <strain evidence="5">TK_1</strain>
    </source>
</reference>
<dbReference type="SUPFAM" id="SSF50978">
    <property type="entry name" value="WD40 repeat-like"/>
    <property type="match status" value="1"/>
</dbReference>
<dbReference type="EMBL" id="JAPDRL010000082">
    <property type="protein sequence ID" value="KAJ9658849.1"/>
    <property type="molecule type" value="Genomic_DNA"/>
</dbReference>
<evidence type="ECO:0000313" key="6">
    <source>
        <dbReference type="Proteomes" id="UP001172684"/>
    </source>
</evidence>
<evidence type="ECO:0000256" key="3">
    <source>
        <dbReference type="PROSITE-ProRule" id="PRU00221"/>
    </source>
</evidence>
<evidence type="ECO:0000256" key="4">
    <source>
        <dbReference type="SAM" id="MobiDB-lite"/>
    </source>
</evidence>
<dbReference type="InterPro" id="IPR015943">
    <property type="entry name" value="WD40/YVTN_repeat-like_dom_sf"/>
</dbReference>
<name>A0ABQ9NIH0_9PEZI</name>
<keyword evidence="1 3" id="KW-0853">WD repeat</keyword>
<keyword evidence="6" id="KW-1185">Reference proteome</keyword>
<feature type="region of interest" description="Disordered" evidence="4">
    <location>
        <begin position="364"/>
        <end position="393"/>
    </location>
</feature>
<evidence type="ECO:0000313" key="5">
    <source>
        <dbReference type="EMBL" id="KAJ9658849.1"/>
    </source>
</evidence>
<evidence type="ECO:0008006" key="7">
    <source>
        <dbReference type="Google" id="ProtNLM"/>
    </source>
</evidence>
<dbReference type="InterPro" id="IPR001680">
    <property type="entry name" value="WD40_rpt"/>
</dbReference>
<dbReference type="InterPro" id="IPR036322">
    <property type="entry name" value="WD40_repeat_dom_sf"/>
</dbReference>
<dbReference type="Proteomes" id="UP001172684">
    <property type="component" value="Unassembled WGS sequence"/>
</dbReference>
<dbReference type="SMART" id="SM00320">
    <property type="entry name" value="WD40"/>
    <property type="match status" value="3"/>
</dbReference>
<sequence length="393" mass="43150">MVRVARYQQEVASTDLSLPRATYIYSLITCAPRATPYTFAPGGPLAAISSDDSLRFIDLATLTPRVGFIDEAHRSVTCLSRFDDEGNVVVTSGRDGYVRFWDRRICRRATQIVTRNPPLPFSSVVASHSANVVAAGVELQSDGPGEADILIWDPRYIHQDHPRAVAPPLRKFTDSHTDTITSLVLDPLRPNILISGSTDGLVNVFDLNIPEEEDALFQVINHGSAVHRTGLTPGPLDRKDIYVLGTDETASFHALDGEEVVDMAPSSVVMGDFRSSLGCEYAVDIVAGYIAVGSHRDAQHLDLIPLSRELPGMPNVNAVTRLPGAHGEDIVRDIYIEGDTTFTCGEDGIVRAWRPAEAVAVKEERDAEFKSRRDRKKGGDVKIKKEGERFKPY</sequence>
<dbReference type="InterPro" id="IPR039328">
    <property type="entry name" value="WDR89"/>
</dbReference>
<evidence type="ECO:0000256" key="2">
    <source>
        <dbReference type="ARBA" id="ARBA00022737"/>
    </source>
</evidence>
<accession>A0ABQ9NIH0</accession>
<organism evidence="5 6">
    <name type="scientific">Coniosporium apollinis</name>
    <dbReference type="NCBI Taxonomy" id="61459"/>
    <lineage>
        <taxon>Eukaryota</taxon>
        <taxon>Fungi</taxon>
        <taxon>Dikarya</taxon>
        <taxon>Ascomycota</taxon>
        <taxon>Pezizomycotina</taxon>
        <taxon>Dothideomycetes</taxon>
        <taxon>Dothideomycetes incertae sedis</taxon>
        <taxon>Coniosporium</taxon>
    </lineage>
</organism>
<protein>
    <recommendedName>
        <fullName evidence="7">WD repeat-containing protein</fullName>
    </recommendedName>
</protein>
<dbReference type="PANTHER" id="PTHR22889">
    <property type="entry name" value="WD REPEAT-CONTAINING PROTEIN 89"/>
    <property type="match status" value="1"/>
</dbReference>
<gene>
    <name evidence="5" type="ORF">H2201_007630</name>
</gene>
<dbReference type="Gene3D" id="2.130.10.10">
    <property type="entry name" value="YVTN repeat-like/Quinoprotein amine dehydrogenase"/>
    <property type="match status" value="1"/>
</dbReference>